<dbReference type="PROSITE" id="PS00128">
    <property type="entry name" value="GLYCOSYL_HYDROL_F22_1"/>
    <property type="match status" value="1"/>
</dbReference>
<feature type="signal peptide" evidence="6">
    <location>
        <begin position="1"/>
        <end position="15"/>
    </location>
</feature>
<dbReference type="PRINTS" id="PR00135">
    <property type="entry name" value="LYZLACT"/>
</dbReference>
<accession>A0A4W4GZY8</accession>
<dbReference type="CDD" id="cd16897">
    <property type="entry name" value="LYZ_C"/>
    <property type="match status" value="1"/>
</dbReference>
<dbReference type="InterPro" id="IPR023346">
    <property type="entry name" value="Lysozyme-like_dom_sf"/>
</dbReference>
<dbReference type="InterPro" id="IPR001916">
    <property type="entry name" value="Glyco_hydro_22"/>
</dbReference>
<reference evidence="8" key="5">
    <citation type="submission" date="2025-09" db="UniProtKB">
        <authorList>
            <consortium name="Ensembl"/>
        </authorList>
    </citation>
    <scope>IDENTIFICATION</scope>
</reference>
<evidence type="ECO:0000313" key="8">
    <source>
        <dbReference type="Ensembl" id="ENSEEEP00000042033.2"/>
    </source>
</evidence>
<evidence type="ECO:0000256" key="2">
    <source>
        <dbReference type="ARBA" id="ARBA00012732"/>
    </source>
</evidence>
<dbReference type="InterPro" id="IPR000974">
    <property type="entry name" value="Glyco_hydro_22_lys"/>
</dbReference>
<dbReference type="PRINTS" id="PR00137">
    <property type="entry name" value="LYSOZYME"/>
</dbReference>
<dbReference type="PANTHER" id="PTHR11407:SF63">
    <property type="entry name" value="LYSOZYME C"/>
    <property type="match status" value="1"/>
</dbReference>
<organism evidence="8 9">
    <name type="scientific">Electrophorus electricus</name>
    <name type="common">Electric eel</name>
    <name type="synonym">Gymnotus electricus</name>
    <dbReference type="NCBI Taxonomy" id="8005"/>
    <lineage>
        <taxon>Eukaryota</taxon>
        <taxon>Metazoa</taxon>
        <taxon>Chordata</taxon>
        <taxon>Craniata</taxon>
        <taxon>Vertebrata</taxon>
        <taxon>Euteleostomi</taxon>
        <taxon>Actinopterygii</taxon>
        <taxon>Neopterygii</taxon>
        <taxon>Teleostei</taxon>
        <taxon>Ostariophysi</taxon>
        <taxon>Gymnotiformes</taxon>
        <taxon>Gymnotoidei</taxon>
        <taxon>Gymnotidae</taxon>
        <taxon>Electrophorus</taxon>
    </lineage>
</organism>
<evidence type="ECO:0000313" key="9">
    <source>
        <dbReference type="Proteomes" id="UP000314983"/>
    </source>
</evidence>
<keyword evidence="4" id="KW-1015">Disulfide bond</keyword>
<reference evidence="9" key="1">
    <citation type="journal article" date="2014" name="Science">
        <title>Nonhuman genetics. Genomic basis for the convergent evolution of electric organs.</title>
        <authorList>
            <person name="Gallant J.R."/>
            <person name="Traeger L.L."/>
            <person name="Volkening J.D."/>
            <person name="Moffett H."/>
            <person name="Chen P.H."/>
            <person name="Novina C.D."/>
            <person name="Phillips G.N.Jr."/>
            <person name="Anand R."/>
            <person name="Wells G.B."/>
            <person name="Pinch M."/>
            <person name="Guth R."/>
            <person name="Unguez G.A."/>
            <person name="Albert J.S."/>
            <person name="Zakon H.H."/>
            <person name="Samanta M.P."/>
            <person name="Sussman M.R."/>
        </authorList>
    </citation>
    <scope>NUCLEOTIDE SEQUENCE [LARGE SCALE GENOMIC DNA]</scope>
</reference>
<proteinExistence type="inferred from homology"/>
<dbReference type="Pfam" id="PF00062">
    <property type="entry name" value="Lys"/>
    <property type="match status" value="1"/>
</dbReference>
<reference evidence="8" key="3">
    <citation type="submission" date="2020-05" db="EMBL/GenBank/DDBJ databases">
        <title>Electrophorus electricus (electric eel) genome, fEleEle1, primary haplotype.</title>
        <authorList>
            <person name="Myers G."/>
            <person name="Meyer A."/>
            <person name="Fedrigo O."/>
            <person name="Formenti G."/>
            <person name="Rhie A."/>
            <person name="Tracey A."/>
            <person name="Sims Y."/>
            <person name="Jarvis E.D."/>
        </authorList>
    </citation>
    <scope>NUCLEOTIDE SEQUENCE [LARGE SCALE GENOMIC DNA]</scope>
</reference>
<dbReference type="GO" id="GO:0003796">
    <property type="term" value="F:lysozyme activity"/>
    <property type="evidence" value="ECO:0007669"/>
    <property type="project" value="UniProtKB-EC"/>
</dbReference>
<dbReference type="InterPro" id="IPR019799">
    <property type="entry name" value="Glyco_hydro_22_CS"/>
</dbReference>
<protein>
    <recommendedName>
        <fullName evidence="2">lysozyme</fullName>
        <ecNumber evidence="2">3.2.1.17</ecNumber>
    </recommendedName>
</protein>
<evidence type="ECO:0000259" key="7">
    <source>
        <dbReference type="PROSITE" id="PS00128"/>
    </source>
</evidence>
<dbReference type="GeneTree" id="ENSGT00940000153832"/>
<name>A0A4W4GZY8_ELEEL</name>
<dbReference type="EC" id="3.2.1.17" evidence="2"/>
<dbReference type="SMART" id="SM00263">
    <property type="entry name" value="LYZ1"/>
    <property type="match status" value="1"/>
</dbReference>
<dbReference type="SUPFAM" id="SSF53955">
    <property type="entry name" value="Lysozyme-like"/>
    <property type="match status" value="1"/>
</dbReference>
<dbReference type="PANTHER" id="PTHR11407">
    <property type="entry name" value="LYSOZYME C"/>
    <property type="match status" value="1"/>
</dbReference>
<dbReference type="AlphaFoldDB" id="A0A4W4GZY8"/>
<dbReference type="GO" id="GO:0042742">
    <property type="term" value="P:defense response to bacterium"/>
    <property type="evidence" value="ECO:0007669"/>
    <property type="project" value="UniProtKB-KW"/>
</dbReference>
<evidence type="ECO:0000256" key="4">
    <source>
        <dbReference type="ARBA" id="ARBA00023157"/>
    </source>
</evidence>
<feature type="domain" description="Glycosyl hydrolases family 22 (GH22)" evidence="7">
    <location>
        <begin position="90"/>
        <end position="108"/>
    </location>
</feature>
<sequence>MKTMVFLLLLVLSGAKQFERCELARTLKAAQMDGYEGVSLANWVCLTKHESNYNTQAINHNHDNSTDYGIFQINNRYWCSDGKFPSHNICGVSCAELLTDNILKAIQCAKTIVKQQGIKAWYAWRNYCKGHDVSIYIEGCGV</sequence>
<evidence type="ECO:0000256" key="3">
    <source>
        <dbReference type="ARBA" id="ARBA00022638"/>
    </source>
</evidence>
<dbReference type="PROSITE" id="PS51348">
    <property type="entry name" value="GLYCOSYL_HYDROL_F22_2"/>
    <property type="match status" value="1"/>
</dbReference>
<gene>
    <name evidence="8" type="primary">LYZ</name>
</gene>
<keyword evidence="3" id="KW-0081">Bacteriolytic enzyme</keyword>
<reference evidence="9" key="2">
    <citation type="journal article" date="2017" name="Sci. Adv.">
        <title>A tail of two voltages: Proteomic comparison of the three electric organs of the electric eel.</title>
        <authorList>
            <person name="Traeger L.L."/>
            <person name="Sabat G."/>
            <person name="Barrett-Wilt G.A."/>
            <person name="Wells G.B."/>
            <person name="Sussman M.R."/>
        </authorList>
    </citation>
    <scope>NUCLEOTIDE SEQUENCE [LARGE SCALE GENOMIC DNA]</scope>
</reference>
<evidence type="ECO:0000256" key="5">
    <source>
        <dbReference type="RuleBase" id="RU004440"/>
    </source>
</evidence>
<evidence type="ECO:0000256" key="1">
    <source>
        <dbReference type="ARBA" id="ARBA00010859"/>
    </source>
</evidence>
<dbReference type="Gene3D" id="1.10.530.10">
    <property type="match status" value="1"/>
</dbReference>
<feature type="chain" id="PRO_5044242034" description="lysozyme" evidence="6">
    <location>
        <begin position="16"/>
        <end position="142"/>
    </location>
</feature>
<keyword evidence="9" id="KW-1185">Reference proteome</keyword>
<dbReference type="FunFam" id="1.10.530.10:FF:000001">
    <property type="entry name" value="Lysozyme C"/>
    <property type="match status" value="1"/>
</dbReference>
<dbReference type="Proteomes" id="UP000314983">
    <property type="component" value="Chromosome 17"/>
</dbReference>
<dbReference type="Ensembl" id="ENSEEET00000042518.2">
    <property type="protein sequence ID" value="ENSEEEP00000042033.2"/>
    <property type="gene ID" value="ENSEEEG00000019823.2"/>
</dbReference>
<keyword evidence="6" id="KW-0732">Signal</keyword>
<evidence type="ECO:0000256" key="6">
    <source>
        <dbReference type="SAM" id="SignalP"/>
    </source>
</evidence>
<keyword evidence="3" id="KW-0929">Antimicrobial</keyword>
<dbReference type="GO" id="GO:0031640">
    <property type="term" value="P:killing of cells of another organism"/>
    <property type="evidence" value="ECO:0007669"/>
    <property type="project" value="UniProtKB-KW"/>
</dbReference>
<comment type="similarity">
    <text evidence="1 5">Belongs to the glycosyl hydrolase 22 family.</text>
</comment>
<reference evidence="8" key="4">
    <citation type="submission" date="2025-08" db="UniProtKB">
        <authorList>
            <consortium name="Ensembl"/>
        </authorList>
    </citation>
    <scope>IDENTIFICATION</scope>
</reference>